<protein>
    <submittedName>
        <fullName evidence="5">L-glyceraldehyde 3-phosphate reductase</fullName>
    </submittedName>
</protein>
<feature type="domain" description="NADP-dependent oxidoreductase" evidence="4">
    <location>
        <begin position="44"/>
        <end position="342"/>
    </location>
</feature>
<proteinExistence type="inferred from homology"/>
<dbReference type="GO" id="GO:0016491">
    <property type="term" value="F:oxidoreductase activity"/>
    <property type="evidence" value="ECO:0007669"/>
    <property type="project" value="UniProtKB-KW"/>
</dbReference>
<dbReference type="InterPro" id="IPR036812">
    <property type="entry name" value="NAD(P)_OxRdtase_dom_sf"/>
</dbReference>
<dbReference type="AlphaFoldDB" id="A0A562IV49"/>
<keyword evidence="6" id="KW-1185">Reference proteome</keyword>
<dbReference type="InterPro" id="IPR005399">
    <property type="entry name" value="K_chnl_volt-dep_bsu_KCNAB-rel"/>
</dbReference>
<dbReference type="InterPro" id="IPR023210">
    <property type="entry name" value="NADP_OxRdtase_dom"/>
</dbReference>
<evidence type="ECO:0000256" key="3">
    <source>
        <dbReference type="ARBA" id="ARBA00023002"/>
    </source>
</evidence>
<evidence type="ECO:0000256" key="1">
    <source>
        <dbReference type="ARBA" id="ARBA00006515"/>
    </source>
</evidence>
<keyword evidence="3" id="KW-0560">Oxidoreductase</keyword>
<dbReference type="Gene3D" id="3.20.20.100">
    <property type="entry name" value="NADP-dependent oxidoreductase domain"/>
    <property type="match status" value="1"/>
</dbReference>
<organism evidence="5 6">
    <name type="scientific">Modestobacter roseus</name>
    <dbReference type="NCBI Taxonomy" id="1181884"/>
    <lineage>
        <taxon>Bacteria</taxon>
        <taxon>Bacillati</taxon>
        <taxon>Actinomycetota</taxon>
        <taxon>Actinomycetes</taxon>
        <taxon>Geodermatophilales</taxon>
        <taxon>Geodermatophilaceae</taxon>
        <taxon>Modestobacter</taxon>
    </lineage>
</organism>
<comment type="caution">
    <text evidence="5">The sequence shown here is derived from an EMBL/GenBank/DDBJ whole genome shotgun (WGS) entry which is preliminary data.</text>
</comment>
<reference evidence="5 6" key="1">
    <citation type="submission" date="2019-07" db="EMBL/GenBank/DDBJ databases">
        <title>R&amp;d 2014.</title>
        <authorList>
            <person name="Klenk H.-P."/>
        </authorList>
    </citation>
    <scope>NUCLEOTIDE SEQUENCE [LARGE SCALE GENOMIC DNA]</scope>
    <source>
        <strain evidence="5 6">DSM 45764</strain>
    </source>
</reference>
<evidence type="ECO:0000313" key="5">
    <source>
        <dbReference type="EMBL" id="TWH74822.1"/>
    </source>
</evidence>
<dbReference type="PANTHER" id="PTHR43150:SF4">
    <property type="entry name" value="L-GLYCERALDEHYDE 3-PHOSPHATE REDUCTASE"/>
    <property type="match status" value="1"/>
</dbReference>
<dbReference type="PANTHER" id="PTHR43150">
    <property type="entry name" value="HYPERKINETIC, ISOFORM M"/>
    <property type="match status" value="1"/>
</dbReference>
<dbReference type="Pfam" id="PF00248">
    <property type="entry name" value="Aldo_ket_red"/>
    <property type="match status" value="1"/>
</dbReference>
<comment type="similarity">
    <text evidence="1">Belongs to the shaker potassium channel beta subunit family.</text>
</comment>
<dbReference type="GO" id="GO:0051596">
    <property type="term" value="P:methylglyoxal catabolic process"/>
    <property type="evidence" value="ECO:0007669"/>
    <property type="project" value="TreeGrafter"/>
</dbReference>
<dbReference type="Proteomes" id="UP000321490">
    <property type="component" value="Unassembled WGS sequence"/>
</dbReference>
<dbReference type="SUPFAM" id="SSF51430">
    <property type="entry name" value="NAD(P)-linked oxidoreductase"/>
    <property type="match status" value="1"/>
</dbReference>
<gene>
    <name evidence="5" type="ORF">JD78_03367</name>
</gene>
<name>A0A562IV49_9ACTN</name>
<evidence type="ECO:0000256" key="2">
    <source>
        <dbReference type="ARBA" id="ARBA00022857"/>
    </source>
</evidence>
<accession>A0A562IV49</accession>
<evidence type="ECO:0000259" key="4">
    <source>
        <dbReference type="Pfam" id="PF00248"/>
    </source>
</evidence>
<keyword evidence="2" id="KW-0521">NADP</keyword>
<dbReference type="EMBL" id="VLKF01000001">
    <property type="protein sequence ID" value="TWH74822.1"/>
    <property type="molecule type" value="Genomic_DNA"/>
</dbReference>
<evidence type="ECO:0000313" key="6">
    <source>
        <dbReference type="Proteomes" id="UP000321490"/>
    </source>
</evidence>
<sequence>MACGTLCVVLTEDRQDSSWRPAPDRYEQTPYRRAGRSGVLLPPVSLGLWQNFGGDRPLETARAILRRAFDLGVTHIDLANNYGPPYGAAETTFGQVLRSDLAPYRDELFIATKAGYDMWPGPYGDGGSRKYLLASLDQSLRRTGLDHVDVFYHHRRDPETPLAETMGALDAAVRAGKALYVGLSNYAPADLREAAAILADLGTPVLLLQPRYSMFDRRPEGELLDTAAEVGAGVAVFSPLAQGRLTDRYLDGIPEGSRATRSAYLSASDVTDDLLSRARALDALAAARGQSLAQLALRWAVRDERVTTALIGASSVAQLEANLAATTGPDLTDEELAAIEAHLPSAGTALQV</sequence>